<dbReference type="InParanoid" id="A0A168SVS2"/>
<feature type="compositionally biased region" description="Low complexity" evidence="1">
    <location>
        <begin position="245"/>
        <end position="266"/>
    </location>
</feature>
<feature type="compositionally biased region" description="Low complexity" evidence="1">
    <location>
        <begin position="90"/>
        <end position="108"/>
    </location>
</feature>
<feature type="compositionally biased region" description="Polar residues" evidence="1">
    <location>
        <begin position="276"/>
        <end position="286"/>
    </location>
</feature>
<feature type="compositionally biased region" description="Basic and acidic residues" evidence="1">
    <location>
        <begin position="149"/>
        <end position="171"/>
    </location>
</feature>
<dbReference type="EMBL" id="LT554985">
    <property type="protein sequence ID" value="SAM09020.1"/>
    <property type="molecule type" value="Genomic_DNA"/>
</dbReference>
<dbReference type="OrthoDB" id="10656186at2759"/>
<keyword evidence="3" id="KW-1185">Reference proteome</keyword>
<feature type="compositionally biased region" description="Polar residues" evidence="1">
    <location>
        <begin position="205"/>
        <end position="217"/>
    </location>
</feature>
<feature type="compositionally biased region" description="Low complexity" evidence="1">
    <location>
        <begin position="323"/>
        <end position="345"/>
    </location>
</feature>
<evidence type="ECO:0000313" key="3">
    <source>
        <dbReference type="Proteomes" id="UP000078561"/>
    </source>
</evidence>
<feature type="compositionally biased region" description="Basic and acidic residues" evidence="1">
    <location>
        <begin position="226"/>
        <end position="236"/>
    </location>
</feature>
<gene>
    <name evidence="2" type="primary">ABSGL_14694.1 scaffold 14966</name>
</gene>
<protein>
    <submittedName>
        <fullName evidence="2">Uncharacterized protein</fullName>
    </submittedName>
</protein>
<dbReference type="AlphaFoldDB" id="A0A168SVS2"/>
<organism evidence="2">
    <name type="scientific">Absidia glauca</name>
    <name type="common">Pin mould</name>
    <dbReference type="NCBI Taxonomy" id="4829"/>
    <lineage>
        <taxon>Eukaryota</taxon>
        <taxon>Fungi</taxon>
        <taxon>Fungi incertae sedis</taxon>
        <taxon>Mucoromycota</taxon>
        <taxon>Mucoromycotina</taxon>
        <taxon>Mucoromycetes</taxon>
        <taxon>Mucorales</taxon>
        <taxon>Cunninghamellaceae</taxon>
        <taxon>Absidia</taxon>
    </lineage>
</organism>
<feature type="region of interest" description="Disordered" evidence="1">
    <location>
        <begin position="42"/>
        <end position="115"/>
    </location>
</feature>
<reference evidence="2" key="1">
    <citation type="submission" date="2016-04" db="EMBL/GenBank/DDBJ databases">
        <authorList>
            <person name="Evans L.H."/>
            <person name="Alamgir A."/>
            <person name="Owens N."/>
            <person name="Weber N.D."/>
            <person name="Virtaneva K."/>
            <person name="Barbian K."/>
            <person name="Babar A."/>
            <person name="Rosenke K."/>
        </authorList>
    </citation>
    <scope>NUCLEOTIDE SEQUENCE [LARGE SCALE GENOMIC DNA]</scope>
    <source>
        <strain evidence="2">CBS 101.48</strain>
    </source>
</reference>
<feature type="compositionally biased region" description="Basic and acidic residues" evidence="1">
    <location>
        <begin position="383"/>
        <end position="400"/>
    </location>
</feature>
<feature type="compositionally biased region" description="Basic and acidic residues" evidence="1">
    <location>
        <begin position="74"/>
        <end position="84"/>
    </location>
</feature>
<dbReference type="Proteomes" id="UP000078561">
    <property type="component" value="Unassembled WGS sequence"/>
</dbReference>
<feature type="compositionally biased region" description="Low complexity" evidence="1">
    <location>
        <begin position="172"/>
        <end position="190"/>
    </location>
</feature>
<evidence type="ECO:0000256" key="1">
    <source>
        <dbReference type="SAM" id="MobiDB-lite"/>
    </source>
</evidence>
<feature type="compositionally biased region" description="Acidic residues" evidence="1">
    <location>
        <begin position="304"/>
        <end position="313"/>
    </location>
</feature>
<evidence type="ECO:0000313" key="2">
    <source>
        <dbReference type="EMBL" id="SAM09020.1"/>
    </source>
</evidence>
<proteinExistence type="predicted"/>
<sequence>MGITSVAIGALVYFEASHRYNEYREWQEYQRYAHAHTSTRDSAYYDKNNGFDDKNSDDDHDNQDDKHKKAFVRKLQDDDHELRRRPQRPTTGAAETSASTTSDYSGSSNRPVADKEWVDSTDYELNELEKKLAYRKEELEMEQERLNKAEMDLERRRQSLEQRSSDIHDRLNSPSSSSHLSNSLHTISSNDYALSKDTMPKLPTVANTDSRSPSLRMTTAIEEQEEGRSASNKEDDTSLGTSRHSSASFISALPLSSSSAAVAPPSGHSDTRKTTELGSTTDQPHSPKNAIDLKEGNPWAFHDDNDEADDDEDGKVKSMRFPTSSTGTHSNNNNNSDNHSVSNTTGSDCDGSWNDVHSVITTTTSGNDMDPLRSPSLPPSSSSDDHSYDSIHHSDAENGH</sequence>
<feature type="region of interest" description="Disordered" evidence="1">
    <location>
        <begin position="149"/>
        <end position="400"/>
    </location>
</feature>
<name>A0A168SVS2_ABSGL</name>
<accession>A0A168SVS2</accession>